<dbReference type="InterPro" id="IPR045249">
    <property type="entry name" value="HARBI1-like"/>
</dbReference>
<proteinExistence type="inferred from homology"/>
<dbReference type="EMBL" id="SSTE01018788">
    <property type="protein sequence ID" value="KAA0037926.1"/>
    <property type="molecule type" value="Genomic_DNA"/>
</dbReference>
<evidence type="ECO:0000313" key="10">
    <source>
        <dbReference type="EMBL" id="KAA0037926.1"/>
    </source>
</evidence>
<evidence type="ECO:0000256" key="3">
    <source>
        <dbReference type="ARBA" id="ARBA00006958"/>
    </source>
</evidence>
<comment type="caution">
    <text evidence="10">The sequence shown here is derived from an EMBL/GenBank/DDBJ whole genome shotgun (WGS) entry which is preliminary data.</text>
</comment>
<keyword evidence="4" id="KW-0540">Nuclease</keyword>
<evidence type="ECO:0000256" key="6">
    <source>
        <dbReference type="ARBA" id="ARBA00022801"/>
    </source>
</evidence>
<reference evidence="12 13" key="1">
    <citation type="submission" date="2019-08" db="EMBL/GenBank/DDBJ databases">
        <title>Draft genome sequences of two oriental melons (Cucumis melo L. var makuwa).</title>
        <authorList>
            <person name="Kwon S.-Y."/>
        </authorList>
    </citation>
    <scope>NUCLEOTIDE SEQUENCE [LARGE SCALE GENOMIC DNA]</scope>
    <source>
        <strain evidence="13">cv. Chang Bougi</strain>
        <strain evidence="12">cv. SW 3</strain>
        <tissue evidence="10">Leaf</tissue>
    </source>
</reference>
<evidence type="ECO:0000313" key="11">
    <source>
        <dbReference type="EMBL" id="TYK19003.1"/>
    </source>
</evidence>
<comment type="similarity">
    <text evidence="3">Belongs to the HARBI1 family.</text>
</comment>
<comment type="subcellular location">
    <subcellularLocation>
        <location evidence="2">Nucleus</location>
    </subcellularLocation>
</comment>
<accession>A0A5A7T6W3</accession>
<evidence type="ECO:0000313" key="12">
    <source>
        <dbReference type="Proteomes" id="UP000321393"/>
    </source>
</evidence>
<dbReference type="Proteomes" id="UP000321947">
    <property type="component" value="Unassembled WGS sequence"/>
</dbReference>
<dbReference type="GO" id="GO:0016787">
    <property type="term" value="F:hydrolase activity"/>
    <property type="evidence" value="ECO:0007669"/>
    <property type="project" value="UniProtKB-KW"/>
</dbReference>
<dbReference type="Pfam" id="PF13359">
    <property type="entry name" value="DDE_Tnp_4"/>
    <property type="match status" value="1"/>
</dbReference>
<dbReference type="EMBL" id="SSTD01007345">
    <property type="protein sequence ID" value="TYK19003.1"/>
    <property type="molecule type" value="Genomic_DNA"/>
</dbReference>
<evidence type="ECO:0000256" key="1">
    <source>
        <dbReference type="ARBA" id="ARBA00001968"/>
    </source>
</evidence>
<evidence type="ECO:0000256" key="7">
    <source>
        <dbReference type="ARBA" id="ARBA00023242"/>
    </source>
</evidence>
<keyword evidence="5" id="KW-0479">Metal-binding</keyword>
<dbReference type="Proteomes" id="UP000321393">
    <property type="component" value="Unassembled WGS sequence"/>
</dbReference>
<dbReference type="PANTHER" id="PTHR22930:SF251">
    <property type="entry name" value="DDE TNP4 DOMAIN-CONTAINING PROTEIN"/>
    <property type="match status" value="1"/>
</dbReference>
<evidence type="ECO:0000259" key="9">
    <source>
        <dbReference type="Pfam" id="PF13359"/>
    </source>
</evidence>
<dbReference type="GO" id="GO:0046872">
    <property type="term" value="F:metal ion binding"/>
    <property type="evidence" value="ECO:0007669"/>
    <property type="project" value="UniProtKB-KW"/>
</dbReference>
<protein>
    <submittedName>
        <fullName evidence="10">Retrotransposon protein</fullName>
    </submittedName>
</protein>
<keyword evidence="7" id="KW-0539">Nucleus</keyword>
<keyword evidence="8" id="KW-0732">Signal</keyword>
<evidence type="ECO:0000313" key="13">
    <source>
        <dbReference type="Proteomes" id="UP000321947"/>
    </source>
</evidence>
<dbReference type="AlphaFoldDB" id="A0A5A7T6W3"/>
<dbReference type="GO" id="GO:0005634">
    <property type="term" value="C:nucleus"/>
    <property type="evidence" value="ECO:0007669"/>
    <property type="project" value="UniProtKB-SubCell"/>
</dbReference>
<sequence length="294" mass="33753">MHMDRRTFAILCHLLRTVDGLSSIEIVDVEEMVAMFLHVIAHDLGRISSILANSPRCPCTRKQTWCGAGNVLTTANEYFNMKHSSARNVIERAFGALKSRWAILRGKSYYPLQCGNPVLCPQDVWTKEEEGTLVEFHPTAKGLLNKPFSYYDKLAYVFGCNRTMGRFTEIFTNVGSNEPIGMRDLTRHMGTRSSHPCIFRGLTCTRRMYAHHNLLSHQTCTNDQLKTSAEWPARALVNDTYVHQEFLPLLREMLELTSLDRALCQRHLLSRMDDMQGFVQMTDDEKQNFCRVLL</sequence>
<feature type="chain" id="PRO_5042721979" evidence="8">
    <location>
        <begin position="21"/>
        <end position="294"/>
    </location>
</feature>
<evidence type="ECO:0000256" key="8">
    <source>
        <dbReference type="SAM" id="SignalP"/>
    </source>
</evidence>
<keyword evidence="6" id="KW-0378">Hydrolase</keyword>
<dbReference type="InterPro" id="IPR027806">
    <property type="entry name" value="HARBI1_dom"/>
</dbReference>
<dbReference type="GO" id="GO:0004518">
    <property type="term" value="F:nuclease activity"/>
    <property type="evidence" value="ECO:0007669"/>
    <property type="project" value="UniProtKB-KW"/>
</dbReference>
<name>A0A5A7T6W3_CUCMM</name>
<gene>
    <name evidence="11" type="ORF">E5676_scaffold154G00290</name>
    <name evidence="10" type="ORF">E6C27_scaffold36G001050</name>
</gene>
<dbReference type="PANTHER" id="PTHR22930">
    <property type="match status" value="1"/>
</dbReference>
<evidence type="ECO:0000256" key="4">
    <source>
        <dbReference type="ARBA" id="ARBA00022722"/>
    </source>
</evidence>
<comment type="cofactor">
    <cofactor evidence="1">
        <name>a divalent metal cation</name>
        <dbReference type="ChEBI" id="CHEBI:60240"/>
    </cofactor>
</comment>
<evidence type="ECO:0000256" key="2">
    <source>
        <dbReference type="ARBA" id="ARBA00004123"/>
    </source>
</evidence>
<evidence type="ECO:0000256" key="5">
    <source>
        <dbReference type="ARBA" id="ARBA00022723"/>
    </source>
</evidence>
<organism evidence="10 12">
    <name type="scientific">Cucumis melo var. makuwa</name>
    <name type="common">Oriental melon</name>
    <dbReference type="NCBI Taxonomy" id="1194695"/>
    <lineage>
        <taxon>Eukaryota</taxon>
        <taxon>Viridiplantae</taxon>
        <taxon>Streptophyta</taxon>
        <taxon>Embryophyta</taxon>
        <taxon>Tracheophyta</taxon>
        <taxon>Spermatophyta</taxon>
        <taxon>Magnoliopsida</taxon>
        <taxon>eudicotyledons</taxon>
        <taxon>Gunneridae</taxon>
        <taxon>Pentapetalae</taxon>
        <taxon>rosids</taxon>
        <taxon>fabids</taxon>
        <taxon>Cucurbitales</taxon>
        <taxon>Cucurbitaceae</taxon>
        <taxon>Benincaseae</taxon>
        <taxon>Cucumis</taxon>
    </lineage>
</organism>
<feature type="domain" description="DDE Tnp4" evidence="9">
    <location>
        <begin position="67"/>
        <end position="107"/>
    </location>
</feature>
<feature type="signal peptide" evidence="8">
    <location>
        <begin position="1"/>
        <end position="20"/>
    </location>
</feature>